<protein>
    <submittedName>
        <fullName evidence="3">FTH domain-containing protein</fullName>
    </submittedName>
</protein>
<evidence type="ECO:0000313" key="3">
    <source>
        <dbReference type="WBParaSite" id="Csp11.Scaffold629.g11967.t1"/>
    </source>
</evidence>
<dbReference type="InterPro" id="IPR040161">
    <property type="entry name" value="FB224"/>
</dbReference>
<dbReference type="InterPro" id="IPR002900">
    <property type="entry name" value="DUF38/FTH_CAE_spp"/>
</dbReference>
<dbReference type="Proteomes" id="UP000095282">
    <property type="component" value="Unplaced"/>
</dbReference>
<evidence type="ECO:0000313" key="2">
    <source>
        <dbReference type="Proteomes" id="UP000095282"/>
    </source>
</evidence>
<dbReference type="PANTHER" id="PTHR23015:SF4">
    <property type="entry name" value="DUF38 DOMAIN-CONTAINING PROTEIN-RELATED"/>
    <property type="match status" value="1"/>
</dbReference>
<sequence length="287" mass="33232">MSGHPCLDLFTNPVPKLSQMSISFNLDNIGLDISSHRILLKYQKTDNGCLVTNAKTDEKLLENQDFRLVFLEDLKLILKSVVTPIEMFMIYFKLWDLEGPLNQDKIADDFLNLLKSQNFKIHAKRLTLGTVSQSEVMSILPYFDGLESIEMSSSRYVDSIPMEINEIVELEVFKKLKKFSMSKLVTEVPLSTFGHLERVSIYRKCFLGEDLEELKKVLLSSSSLISFEINTKIIDKSQYVRILGEPEKAFTQWQMPFDKWTVENLQFSLFDNSDNNWSFSVNRLIKK</sequence>
<dbReference type="AlphaFoldDB" id="A0A1I7TUP5"/>
<dbReference type="WBParaSite" id="Csp11.Scaffold629.g11967.t1">
    <property type="protein sequence ID" value="Csp11.Scaffold629.g11967.t1"/>
    <property type="gene ID" value="Csp11.Scaffold629.g11967"/>
</dbReference>
<evidence type="ECO:0000259" key="1">
    <source>
        <dbReference type="Pfam" id="PF01827"/>
    </source>
</evidence>
<dbReference type="Pfam" id="PF01827">
    <property type="entry name" value="FTH"/>
    <property type="match status" value="1"/>
</dbReference>
<name>A0A1I7TUP5_9PELO</name>
<organism evidence="2 3">
    <name type="scientific">Caenorhabditis tropicalis</name>
    <dbReference type="NCBI Taxonomy" id="1561998"/>
    <lineage>
        <taxon>Eukaryota</taxon>
        <taxon>Metazoa</taxon>
        <taxon>Ecdysozoa</taxon>
        <taxon>Nematoda</taxon>
        <taxon>Chromadorea</taxon>
        <taxon>Rhabditida</taxon>
        <taxon>Rhabditina</taxon>
        <taxon>Rhabditomorpha</taxon>
        <taxon>Rhabditoidea</taxon>
        <taxon>Rhabditidae</taxon>
        <taxon>Peloderinae</taxon>
        <taxon>Caenorhabditis</taxon>
    </lineage>
</organism>
<dbReference type="eggNOG" id="ENOG502TJNT">
    <property type="taxonomic scope" value="Eukaryota"/>
</dbReference>
<dbReference type="GO" id="GO:0045087">
    <property type="term" value="P:innate immune response"/>
    <property type="evidence" value="ECO:0007669"/>
    <property type="project" value="TreeGrafter"/>
</dbReference>
<reference evidence="3" key="1">
    <citation type="submission" date="2016-11" db="UniProtKB">
        <authorList>
            <consortium name="WormBaseParasite"/>
        </authorList>
    </citation>
    <scope>IDENTIFICATION</scope>
</reference>
<feature type="domain" description="DUF38" evidence="1">
    <location>
        <begin position="105"/>
        <end position="244"/>
    </location>
</feature>
<keyword evidence="2" id="KW-1185">Reference proteome</keyword>
<accession>A0A1I7TUP5</accession>
<proteinExistence type="predicted"/>
<dbReference type="PANTHER" id="PTHR23015">
    <property type="entry name" value="UNCHARACTERIZED C.ELEGANS PROTEIN"/>
    <property type="match status" value="1"/>
</dbReference>